<evidence type="ECO:0000313" key="5">
    <source>
        <dbReference type="Proteomes" id="UP001189429"/>
    </source>
</evidence>
<feature type="region of interest" description="Disordered" evidence="2">
    <location>
        <begin position="1273"/>
        <end position="1331"/>
    </location>
</feature>
<comment type="caution">
    <text evidence="4">The sequence shown here is derived from an EMBL/GenBank/DDBJ whole genome shotgun (WGS) entry which is preliminary data.</text>
</comment>
<keyword evidence="3" id="KW-0732">Signal</keyword>
<evidence type="ECO:0000256" key="1">
    <source>
        <dbReference type="SAM" id="Coils"/>
    </source>
</evidence>
<accession>A0ABN9UPQ6</accession>
<organism evidence="4 5">
    <name type="scientific">Prorocentrum cordatum</name>
    <dbReference type="NCBI Taxonomy" id="2364126"/>
    <lineage>
        <taxon>Eukaryota</taxon>
        <taxon>Sar</taxon>
        <taxon>Alveolata</taxon>
        <taxon>Dinophyceae</taxon>
        <taxon>Prorocentrales</taxon>
        <taxon>Prorocentraceae</taxon>
        <taxon>Prorocentrum</taxon>
    </lineage>
</organism>
<name>A0ABN9UPQ6_9DINO</name>
<keyword evidence="1" id="KW-0175">Coiled coil</keyword>
<feature type="compositionally biased region" description="Acidic residues" evidence="2">
    <location>
        <begin position="1287"/>
        <end position="1302"/>
    </location>
</feature>
<protein>
    <submittedName>
        <fullName evidence="4">Uncharacterized protein</fullName>
    </submittedName>
</protein>
<feature type="chain" id="PRO_5045823604" evidence="3">
    <location>
        <begin position="25"/>
        <end position="1369"/>
    </location>
</feature>
<feature type="signal peptide" evidence="3">
    <location>
        <begin position="1"/>
        <end position="24"/>
    </location>
</feature>
<evidence type="ECO:0000256" key="2">
    <source>
        <dbReference type="SAM" id="MobiDB-lite"/>
    </source>
</evidence>
<evidence type="ECO:0000313" key="4">
    <source>
        <dbReference type="EMBL" id="CAK0861940.1"/>
    </source>
</evidence>
<feature type="compositionally biased region" description="Basic and acidic residues" evidence="2">
    <location>
        <begin position="1320"/>
        <end position="1331"/>
    </location>
</feature>
<evidence type="ECO:0000256" key="3">
    <source>
        <dbReference type="SAM" id="SignalP"/>
    </source>
</evidence>
<proteinExistence type="predicted"/>
<feature type="compositionally biased region" description="Acidic residues" evidence="2">
    <location>
        <begin position="214"/>
        <end position="226"/>
    </location>
</feature>
<sequence>MRSLSAAAWSLAAALLLGATPSSAVTPIQKVIQLLDGMIAKGKEEKHVEEVGFAKFQQWCDSVRAEKTKSIKEGAAQILQLRADIDKASTDATALAGEVAELEGAVAKAEKELSTATTLRKTEKADYDAQHADFSDSIDACERAIQAPFPEGRGAPFSFDKTIARSLTFVGGACGFGLLLLLTLRSLRRSDFHGGADLETTTDVPVDADKPGEDFDEYDLAGDDQEAPAPAQGSAQEARDNLPSPMFDGSGWRDYSRRLEAWALAASLRSARQGPALYARLPGDTWAAVEGIDLQKLSDASGVDFVMLELRDRFEEQDILRQGDVLQELAVAWKRKQQEHIIMFKRRFNTLVYRPKKPRVSTAAERNWSNVAEFDRSGNSAFRPKKPGRAWAPIARCASNSNDGAAPAAADIRSRIALMVASLTLAWASILKAVEKAPTIRGTRMFDLGAPAAVLVEHSVHVDIGVVAGVALSAEAKNADMVAQARLVDFKRSSASSSKRRRVDKKGHWFSILGGYRFAVKKCMGHGSVESLLKQFEVESTRQTVYRWEALAGASLQLQTREWHSNHHRYLRKRHALARWCIQADGDSETATRSFSHSIVSVRADATNTGDWLGCKAHTCEVSALFSDIPHDCMEAFLNGRCFADAALSAWGEPDLVEPPPDSRATVYSDLMQVPESCTGEESYAMVWKQASCAGATCWDQANLIENDDRIFHANVWFFGSDQGPDQKGSDHILDIVLADRKWVLKFRQWCLQHCMHLMTGRQLVEIDRWFKRGYFGRLGTLVNAWRSDGKKIKQTWAAQTSDARARSARSMLPPRPLRGRWNSISSTEAYMLFAQPAEVPQVFTAHLRPAAVAKAKAAGRGRGRGRGGRGRRQRLILPEGEMDEVAHSDRLSKWKADVLLTANDNTFWLTLFIANRTRSPSEHLSRWLQSATTSDSRPRSIDFVCVKGRQFANEWVDLLLEGNDAKYWGPVRRIADPDEQALRRSRVVHISLCMAADYNRRVMVQVADLPLRILALAFAHPLEPCDERRELAASLLQAAEAFPGAAADLQCDATSKKFVDIFAPELARCRDEGRGALDRQLWAFVNAIAREWKLDTQEIEGANSIIKTVWKRSPAIAWPLLSARMSMRKFLERMNKIAEDIWEERILPSAVHVWRIIPIRGGAVDFGVLTNTSGIWIPSYTYYSQLWSVRTEVSDGGQVKLIMPLTFATLFGVLSVHHDAYVSPDRDADAVDSMLQLNDLCWDCECMDRASVEQEYVCFMLSRYCKCRGGDDGDASDESGGGGADGVDDPADSDAEADAYLDVEHDRGELGDEDYEPEADMHEGDAHARDAADIAGAAARLGAVADRARDEALRRAAELAASDNGGQQ</sequence>
<keyword evidence="5" id="KW-1185">Reference proteome</keyword>
<gene>
    <name evidence="4" type="ORF">PCOR1329_LOCUS50475</name>
</gene>
<feature type="coiled-coil region" evidence="1">
    <location>
        <begin position="92"/>
        <end position="119"/>
    </location>
</feature>
<feature type="region of interest" description="Disordered" evidence="2">
    <location>
        <begin position="195"/>
        <end position="245"/>
    </location>
</feature>
<reference evidence="4" key="1">
    <citation type="submission" date="2023-10" db="EMBL/GenBank/DDBJ databases">
        <authorList>
            <person name="Chen Y."/>
            <person name="Shah S."/>
            <person name="Dougan E. K."/>
            <person name="Thang M."/>
            <person name="Chan C."/>
        </authorList>
    </citation>
    <scope>NUCLEOTIDE SEQUENCE [LARGE SCALE GENOMIC DNA]</scope>
</reference>
<dbReference type="Proteomes" id="UP001189429">
    <property type="component" value="Unassembled WGS sequence"/>
</dbReference>
<dbReference type="EMBL" id="CAUYUJ010016109">
    <property type="protein sequence ID" value="CAK0861940.1"/>
    <property type="molecule type" value="Genomic_DNA"/>
</dbReference>